<dbReference type="Pfam" id="PF25351">
    <property type="entry name" value="PH_BUD3_C"/>
    <property type="match status" value="1"/>
</dbReference>
<evidence type="ECO:0000313" key="5">
    <source>
        <dbReference type="Proteomes" id="UP000799640"/>
    </source>
</evidence>
<dbReference type="Gene3D" id="1.20.900.10">
    <property type="entry name" value="Dbl homology (DH) domain"/>
    <property type="match status" value="1"/>
</dbReference>
<dbReference type="InterPro" id="IPR051492">
    <property type="entry name" value="Dynamin-Rho_GEF"/>
</dbReference>
<protein>
    <recommendedName>
        <fullName evidence="3">DH domain-containing protein</fullName>
    </recommendedName>
</protein>
<reference evidence="4" key="1">
    <citation type="journal article" date="2020" name="Stud. Mycol.">
        <title>101 Dothideomycetes genomes: a test case for predicting lifestyles and emergence of pathogens.</title>
        <authorList>
            <person name="Haridas S."/>
            <person name="Albert R."/>
            <person name="Binder M."/>
            <person name="Bloem J."/>
            <person name="Labutti K."/>
            <person name="Salamov A."/>
            <person name="Andreopoulos B."/>
            <person name="Baker S."/>
            <person name="Barry K."/>
            <person name="Bills G."/>
            <person name="Bluhm B."/>
            <person name="Cannon C."/>
            <person name="Castanera R."/>
            <person name="Culley D."/>
            <person name="Daum C."/>
            <person name="Ezra D."/>
            <person name="Gonzalez J."/>
            <person name="Henrissat B."/>
            <person name="Kuo A."/>
            <person name="Liang C."/>
            <person name="Lipzen A."/>
            <person name="Lutzoni F."/>
            <person name="Magnuson J."/>
            <person name="Mondo S."/>
            <person name="Nolan M."/>
            <person name="Ohm R."/>
            <person name="Pangilinan J."/>
            <person name="Park H.-J."/>
            <person name="Ramirez L."/>
            <person name="Alfaro M."/>
            <person name="Sun H."/>
            <person name="Tritt A."/>
            <person name="Yoshinaga Y."/>
            <person name="Zwiers L.-H."/>
            <person name="Turgeon B."/>
            <person name="Goodwin S."/>
            <person name="Spatafora J."/>
            <person name="Crous P."/>
            <person name="Grigoriev I."/>
        </authorList>
    </citation>
    <scope>NUCLEOTIDE SEQUENCE</scope>
    <source>
        <strain evidence="4">CBS 262.69</strain>
    </source>
</reference>
<feature type="region of interest" description="Disordered" evidence="2">
    <location>
        <begin position="1345"/>
        <end position="1389"/>
    </location>
</feature>
<sequence length="1563" mass="169774">MVVVVPPPPLLSPDIVSLFHVADDLLEGSPILVFYGPSVTPTAATSNTSRIQAHIFTPAGLVSYPRLTVSPNSPLYSAVNCLPREEQGDDICRGLAFSLYKYFSELPQTVRATWERELRTLPALAAAPPLFGDAHAAMLASRMVRVENVAEVARDVRQALAEQTVSWLDLDLVLPEGAVRVPDFSGRDSILPDPSEEDATRLRFGEFAPVVRLFGDLGFLPTARLRRAPSRPNSMVHNAVFTRKQKETIRREMCELLDTEESYVAKLDELVNGVATDFRSGAKNRTSNTSPGEADLTRLFPDTLDQILETNAAFLEDLRKVVEETENDAIQDIEATSDHGTIMPAVPSRTDVTGTLALGTCLRAWLPKFGDCYLDYMRAHAHFPKYMRSYTAAKSSFSKRVQDTGEQRLMSMLIEPIQRLPRYNLYIDSIIKQLPERHPALKSLLKVRDTISEICSSDAGDAQPSRINDKLRKHIAGWPSSFRSYGRLVTAIDVAEIPPPYRPDPNSATATPGIMLLFTENIVLLTKSHRTGLTARGLLSRLDGTDVIDKEDAPPAQELRFNYSLDLHSFEFTEVDGGKMIQLAPTHNPTFQQRPGSAMSLTRPTSRAMSRPASRAGDNDVQVYYLTGAYEGKAAKVVEEVVRARTENRFPEQERESPEWEVRLAHGPDLNLFTAVYQDGPAPEGRGKPAKVRVVIGKADSAPAVRDEGVEVVVYVSATREGLYLLEIEGGKEVSRDRLTVQEFLPVLVKRLGNILQMRSQIRNPAIATTLLLRNQLVLTNLKITTEEQMDPQTKDRVTAAQRPHSPVKMLSNLFGGSITRDHGSFRKPPLTHTISGPSGLGNIPHLQPSSRPTSQEGQASQEGPARSPSMLVKTTRAAADVLEKLEESLSSYVLALHARRGNIVGKVLRNRTATAEELAVNELYNKLLEDPANMELVANAPVDVLFCAFEQFLKIAWCDKMGPVISVAAWSAILAKLDALYPSDFEEFFRMRIAELAPQNQRALKSIIKLLVSLLEGTGNDGDRGMLTASFAEILVPDGNPLDFIPVLDRLVEDSTTLLDNPRPTPSGSLSGPPTRTTNSASLTSNTSSLRRKFGLGLSRKGSKHADEDLSSSVWRTLSKSKHESPTPSLSKKPSHLVRASSTDSPRAPSPKRPSSRDRPTVLGGAPFDPVPNLGLSTIGEHPTAGPPRKKRRSSLSDLLTLQAAGNQFGTPVRNSPRPSPRTPKQSFIPTPTPTTPLSHSFLRNASTPTGTGAGAQATPTRALPRPVSQSKPKDEVTITARRPVPRHTATTSASGIPQLRPAGLVDRAGAGNVRRLPGSRDGEKVREKVKEEIDPALAVAPLKVGGGRKEGPATGAGAGAGSGPGTPAGVGAVSAGASTGTSDPSARLRMVGPAKLRERVTAAKTETAASAGALAEEMARIGAELSTLSRASPPRGQSHSLATLSARLSALETRHTALMSEVEAKLDGLARDVNETLMVSEARCRKLDGLLRDAGAENEGLYARFNEEMARVTARVRGGEGVEEMRRRVREGEDEGSRLRKENARLRREVGGLRAQLRPGV</sequence>
<feature type="compositionally biased region" description="Polar residues" evidence="2">
    <location>
        <begin position="587"/>
        <end position="608"/>
    </location>
</feature>
<keyword evidence="5" id="KW-1185">Reference proteome</keyword>
<feature type="domain" description="DH" evidence="3">
    <location>
        <begin position="248"/>
        <end position="457"/>
    </location>
</feature>
<dbReference type="GO" id="GO:0005737">
    <property type="term" value="C:cytoplasm"/>
    <property type="evidence" value="ECO:0007669"/>
    <property type="project" value="TreeGrafter"/>
</dbReference>
<feature type="compositionally biased region" description="Polar residues" evidence="2">
    <location>
        <begin position="1197"/>
        <end position="1215"/>
    </location>
</feature>
<evidence type="ECO:0000256" key="1">
    <source>
        <dbReference type="SAM" id="Coils"/>
    </source>
</evidence>
<organism evidence="4 5">
    <name type="scientific">Trichodelitschia bisporula</name>
    <dbReference type="NCBI Taxonomy" id="703511"/>
    <lineage>
        <taxon>Eukaryota</taxon>
        <taxon>Fungi</taxon>
        <taxon>Dikarya</taxon>
        <taxon>Ascomycota</taxon>
        <taxon>Pezizomycotina</taxon>
        <taxon>Dothideomycetes</taxon>
        <taxon>Dothideomycetes incertae sedis</taxon>
        <taxon>Phaeotrichales</taxon>
        <taxon>Phaeotrichaceae</taxon>
        <taxon>Trichodelitschia</taxon>
    </lineage>
</organism>
<dbReference type="PANTHER" id="PTHR22834:SF21">
    <property type="entry name" value="GUANYL NUCLEOTIDE EXCHANGE FACTOR, PUTATIVE (AFU_ORTHOLOGUE AFUA_5G11890)-RELATED"/>
    <property type="match status" value="1"/>
</dbReference>
<dbReference type="GO" id="GO:0031991">
    <property type="term" value="P:regulation of actomyosin contractile ring contraction"/>
    <property type="evidence" value="ECO:0007669"/>
    <property type="project" value="TreeGrafter"/>
</dbReference>
<evidence type="ECO:0000259" key="3">
    <source>
        <dbReference type="PROSITE" id="PS50010"/>
    </source>
</evidence>
<dbReference type="Pfam" id="PF00621">
    <property type="entry name" value="RhoGEF"/>
    <property type="match status" value="1"/>
</dbReference>
<dbReference type="GO" id="GO:0005085">
    <property type="term" value="F:guanyl-nucleotide exchange factor activity"/>
    <property type="evidence" value="ECO:0007669"/>
    <property type="project" value="InterPro"/>
</dbReference>
<feature type="region of interest" description="Disordered" evidence="2">
    <location>
        <begin position="1057"/>
        <end position="1330"/>
    </location>
</feature>
<keyword evidence="1" id="KW-0175">Coiled coil</keyword>
<feature type="region of interest" description="Disordered" evidence="2">
    <location>
        <begin position="587"/>
        <end position="614"/>
    </location>
</feature>
<dbReference type="InterPro" id="IPR035899">
    <property type="entry name" value="DBL_dom_sf"/>
</dbReference>
<feature type="compositionally biased region" description="Low complexity" evidence="2">
    <location>
        <begin position="1247"/>
        <end position="1264"/>
    </location>
</feature>
<dbReference type="EMBL" id="ML996706">
    <property type="protein sequence ID" value="KAF2396573.1"/>
    <property type="molecule type" value="Genomic_DNA"/>
</dbReference>
<dbReference type="PROSITE" id="PS50010">
    <property type="entry name" value="DH_2"/>
    <property type="match status" value="1"/>
</dbReference>
<dbReference type="SUPFAM" id="SSF48065">
    <property type="entry name" value="DBL homology domain (DH-domain)"/>
    <property type="match status" value="1"/>
</dbReference>
<proteinExistence type="predicted"/>
<feature type="compositionally biased region" description="Polar residues" evidence="2">
    <location>
        <begin position="848"/>
        <end position="862"/>
    </location>
</feature>
<feature type="region of interest" description="Disordered" evidence="2">
    <location>
        <begin position="822"/>
        <end position="873"/>
    </location>
</feature>
<dbReference type="GO" id="GO:0032955">
    <property type="term" value="P:regulation of division septum assembly"/>
    <property type="evidence" value="ECO:0007669"/>
    <property type="project" value="TreeGrafter"/>
</dbReference>
<gene>
    <name evidence="4" type="ORF">EJ06DRAFT_551547</name>
</gene>
<feature type="compositionally biased region" description="Low complexity" evidence="2">
    <location>
        <begin position="1067"/>
        <end position="1090"/>
    </location>
</feature>
<dbReference type="PANTHER" id="PTHR22834">
    <property type="entry name" value="NUCLEAR FUSION PROTEIN FUS2"/>
    <property type="match status" value="1"/>
</dbReference>
<accession>A0A6G1HKI5</accession>
<feature type="compositionally biased region" description="Low complexity" evidence="2">
    <location>
        <begin position="1371"/>
        <end position="1384"/>
    </location>
</feature>
<feature type="coiled-coil region" evidence="1">
    <location>
        <begin position="1524"/>
        <end position="1551"/>
    </location>
</feature>
<dbReference type="InterPro" id="IPR000219">
    <property type="entry name" value="DH_dom"/>
</dbReference>
<feature type="compositionally biased region" description="Gly residues" evidence="2">
    <location>
        <begin position="1356"/>
        <end position="1370"/>
    </location>
</feature>
<name>A0A6G1HKI5_9PEZI</name>
<dbReference type="InterPro" id="IPR057454">
    <property type="entry name" value="Bud3_C"/>
</dbReference>
<evidence type="ECO:0000313" key="4">
    <source>
        <dbReference type="EMBL" id="KAF2396573.1"/>
    </source>
</evidence>
<feature type="compositionally biased region" description="Basic and acidic residues" evidence="2">
    <location>
        <begin position="1320"/>
        <end position="1330"/>
    </location>
</feature>
<dbReference type="OrthoDB" id="4066896at2759"/>
<dbReference type="SMART" id="SM00325">
    <property type="entry name" value="RhoGEF"/>
    <property type="match status" value="1"/>
</dbReference>
<evidence type="ECO:0000256" key="2">
    <source>
        <dbReference type="SAM" id="MobiDB-lite"/>
    </source>
</evidence>
<dbReference type="Proteomes" id="UP000799640">
    <property type="component" value="Unassembled WGS sequence"/>
</dbReference>